<sequence>MLDKYRDWLNKLKTKYREELSKINQEEYHFLITNYRFEDPTLLFIFNFKLKQYDLTILIVNHNSNYNETCKYFGTISDPNSRNEEILRKLTVIIDENEELQPIKNVLLDFFKRQIKKERKPKKKGKNLGGGTIGRDSWYHFEFEGKIEDISIEDFFSNAIKEAKQNYQKKKQLEIDIQNREMSVESIEMLKITDNKVKIFLKEARNDLEKIKRRISDEMLQKITENSIIIENGALEKFGFVPEDLEACKILGELIPIENLTIQGDLDSRRFILQVRGLYGNLIEEILQEYINNPGDIEDHIINKLNELVSSYKTGKIPYKILLPITGIKVNLEKKDRKLKYQFSENIGLQFFDNILIITKNSDFFLQRSINYTVNNTEEGISRSIAIFGTGFFNFKYIERNKFLFNNKYSEPKSINNSEVWIEIKKIFSSFILSNFEIGYSKQFYEFPWWIPQRRYTYDFPMPIWLKNVAYYNPSEKSSTESIDLPQLKWLVPDSYRKVKFLSSINNNDVTHFTHGNISNGIGFFNIIQKSSSEMGYREISLKIPSKDFEILKKTFKIYTDTKYPINFFNNSFIIELLIRLRLREKIEDAILDSCLILESLLISGKEELSYQFRLHSSLLISNNFKELKENLMFFKNLYKLRSTIIHGGNWKVEFIKFINKFTKWDFSKSEWNYELIEFTRDDLIGKIFRKILKIIIRINEIGLSYKDIKKPYNLIARLKFNPLNIKQEDLKEEKINPQDQTELDEVKKLEKNLKRIKERLNDVIKSENLEFPMWYDELNKAINQLEQKNITKFQQIFCSLEFMKWRPNISKINIQNQKIIKGILNRLEEVKKDNS</sequence>
<proteinExistence type="predicted"/>
<keyword evidence="1" id="KW-0175">Coiled coil</keyword>
<name>A0A0F9Q994_9ZZZZ</name>
<organism evidence="2">
    <name type="scientific">marine sediment metagenome</name>
    <dbReference type="NCBI Taxonomy" id="412755"/>
    <lineage>
        <taxon>unclassified sequences</taxon>
        <taxon>metagenomes</taxon>
        <taxon>ecological metagenomes</taxon>
    </lineage>
</organism>
<feature type="coiled-coil region" evidence="1">
    <location>
        <begin position="160"/>
        <end position="221"/>
    </location>
</feature>
<evidence type="ECO:0000313" key="2">
    <source>
        <dbReference type="EMBL" id="KKN01913.1"/>
    </source>
</evidence>
<gene>
    <name evidence="2" type="ORF">LCGC14_1122990</name>
</gene>
<feature type="coiled-coil region" evidence="1">
    <location>
        <begin position="740"/>
        <end position="796"/>
    </location>
</feature>
<dbReference type="EMBL" id="LAZR01005207">
    <property type="protein sequence ID" value="KKN01913.1"/>
    <property type="molecule type" value="Genomic_DNA"/>
</dbReference>
<comment type="caution">
    <text evidence="2">The sequence shown here is derived from an EMBL/GenBank/DDBJ whole genome shotgun (WGS) entry which is preliminary data.</text>
</comment>
<accession>A0A0F9Q994</accession>
<protein>
    <submittedName>
        <fullName evidence="2">Uncharacterized protein</fullName>
    </submittedName>
</protein>
<evidence type="ECO:0000256" key="1">
    <source>
        <dbReference type="SAM" id="Coils"/>
    </source>
</evidence>
<reference evidence="2" key="1">
    <citation type="journal article" date="2015" name="Nature">
        <title>Complex archaea that bridge the gap between prokaryotes and eukaryotes.</title>
        <authorList>
            <person name="Spang A."/>
            <person name="Saw J.H."/>
            <person name="Jorgensen S.L."/>
            <person name="Zaremba-Niedzwiedzka K."/>
            <person name="Martijn J."/>
            <person name="Lind A.E."/>
            <person name="van Eijk R."/>
            <person name="Schleper C."/>
            <person name="Guy L."/>
            <person name="Ettema T.J."/>
        </authorList>
    </citation>
    <scope>NUCLEOTIDE SEQUENCE</scope>
</reference>
<dbReference type="AlphaFoldDB" id="A0A0F9Q994"/>